<feature type="region of interest" description="Disordered" evidence="1">
    <location>
        <begin position="468"/>
        <end position="487"/>
    </location>
</feature>
<feature type="region of interest" description="Disordered" evidence="1">
    <location>
        <begin position="714"/>
        <end position="768"/>
    </location>
</feature>
<organism evidence="2 3">
    <name type="scientific">Symbiodinium natans</name>
    <dbReference type="NCBI Taxonomy" id="878477"/>
    <lineage>
        <taxon>Eukaryota</taxon>
        <taxon>Sar</taxon>
        <taxon>Alveolata</taxon>
        <taxon>Dinophyceae</taxon>
        <taxon>Suessiales</taxon>
        <taxon>Symbiodiniaceae</taxon>
        <taxon>Symbiodinium</taxon>
    </lineage>
</organism>
<feature type="compositionally biased region" description="Polar residues" evidence="1">
    <location>
        <begin position="475"/>
        <end position="485"/>
    </location>
</feature>
<dbReference type="OrthoDB" id="423960at2759"/>
<dbReference type="AlphaFoldDB" id="A0A812VCQ6"/>
<sequence length="1134" mass="126058">MSGVDDRSLPGKSVHLPTRELLDVEDELAAENAREQEVIGQVLPRLPDWLDGIVGKLLLVMPVVVIGSWVTFSVWAYKESQKQKEEDEKRKLRKELSYFDSAPAKVYGRERCRYGSLDDPERFADSDLQSQTTLCFFLRTTAQGVPLPSLREGDGTKSLHPFEFAMAPSGLEIKLVSCVGYALRLSKSLQKMAVANELNLALVYLVSEMRSLDPSVAPSWKRKVTVCLESAIPQPLPCRDPRVDAVSETSAADLKKMSMKIDTPEHNVKEAMAMGSTQETRRSEACHEQADDRRRVLRDSSRHSPSSSPRSPKSLVRHHVEQAASAEEAVRGLMYLRDALRTSVETAPEGPQRAWALQVFREIEEQLLEHQDKVRPKGQNRKLIRAACLAAMDRSRTKLVNCVGRAVRTAKKCDVPTEARRLLQSALRLLLDAECSKTCRSPIRLSCVRLPIKLYDALELSIQDSSDAGRRVPHASSSAHLSENVASHDDGACKEVRQVVATHFVGSEGSGDLVSETLQASAEAEENKKDYRASTGGGQNAGSGPSSGSPGGRGIWEELGDPGVFLQSSLTEAGNAEEALCGLQHLRQKYRAILTEPPASGQQAGDTPSLERAWLFRLHLEMGEIVRDLQGGEWLEDSVFESESVSQSLQPEHPRGEGSGILRTAYLEVLQKEAKEIQSRMRTPPDFLLDSLQLWLRLVSLLPLEPKVRASRLRRGKGNPYKGSHKGPAGGRFQGTFRGTFSESVEVSSRGGSKEGTSAEDPDTDDTGRERFEQVLRRCWGLLSHGCRGHFMAQATRWLANIMHKNLQNGLEEDSDPGRSLEGRLKDQLTEMTAFMQEGPRAQCGDHRHGALLILMEFERCLNISSGTFGRHNEGRKSQDAATNFYYHVSANHFLRQVPAPSVRQCGELQRWKDALEPLHAARNQSSSSHVSASTQGLFALSDILLCLITSFVMGRFADVACLAPVNRRLNRVAWHADSWSVVPIFGRKSFGAESTARFFDPEPEDRVLHDGVDCLSRRVVGLLLLALRTFSERPMYWHGSEIFKPEFVRLRCLVAAFEVTGLQPLVDFGRENKDFSSMQPRQAVLLSGHSGFDRRFPTFQPLKARKTGTREYCVVHKRAHAAAPDAALARFRL</sequence>
<gene>
    <name evidence="2" type="ORF">SNAT2548_LOCUS34797</name>
</gene>
<feature type="region of interest" description="Disordered" evidence="1">
    <location>
        <begin position="273"/>
        <end position="323"/>
    </location>
</feature>
<evidence type="ECO:0000313" key="2">
    <source>
        <dbReference type="EMBL" id="CAE7612073.1"/>
    </source>
</evidence>
<dbReference type="EMBL" id="CAJNDS010002830">
    <property type="protein sequence ID" value="CAE7612073.1"/>
    <property type="molecule type" value="Genomic_DNA"/>
</dbReference>
<feature type="compositionally biased region" description="Low complexity" evidence="1">
    <location>
        <begin position="734"/>
        <end position="751"/>
    </location>
</feature>
<feature type="compositionally biased region" description="Basic and acidic residues" evidence="1">
    <location>
        <begin position="279"/>
        <end position="302"/>
    </location>
</feature>
<proteinExistence type="predicted"/>
<feature type="region of interest" description="Disordered" evidence="1">
    <location>
        <begin position="516"/>
        <end position="558"/>
    </location>
</feature>
<keyword evidence="3" id="KW-1185">Reference proteome</keyword>
<dbReference type="Proteomes" id="UP000604046">
    <property type="component" value="Unassembled WGS sequence"/>
</dbReference>
<feature type="compositionally biased region" description="Low complexity" evidence="1">
    <location>
        <begin position="303"/>
        <end position="314"/>
    </location>
</feature>
<evidence type="ECO:0000256" key="1">
    <source>
        <dbReference type="SAM" id="MobiDB-lite"/>
    </source>
</evidence>
<name>A0A812VCQ6_9DINO</name>
<accession>A0A812VCQ6</accession>
<reference evidence="2" key="1">
    <citation type="submission" date="2021-02" db="EMBL/GenBank/DDBJ databases">
        <authorList>
            <person name="Dougan E. K."/>
            <person name="Rhodes N."/>
            <person name="Thang M."/>
            <person name="Chan C."/>
        </authorList>
    </citation>
    <scope>NUCLEOTIDE SEQUENCE</scope>
</reference>
<comment type="caution">
    <text evidence="2">The sequence shown here is derived from an EMBL/GenBank/DDBJ whole genome shotgun (WGS) entry which is preliminary data.</text>
</comment>
<evidence type="ECO:0000313" key="3">
    <source>
        <dbReference type="Proteomes" id="UP000604046"/>
    </source>
</evidence>
<protein>
    <submittedName>
        <fullName evidence="2">Uncharacterized protein</fullName>
    </submittedName>
</protein>